<evidence type="ECO:0000313" key="4">
    <source>
        <dbReference type="Proteomes" id="UP000093694"/>
    </source>
</evidence>
<proteinExistence type="predicted"/>
<sequence length="115" mass="13270">MTNIDRLKMEIESITLTDEQLSIYLQENDLTSTNEYTPTSNINKKNIYRTALSILESIANNPTYMRNVKNNDMTITEFSKNINNRIDSLDRKIRLMSSDDNDNGTGASFVYLFTE</sequence>
<evidence type="ECO:0000313" key="3">
    <source>
        <dbReference type="Proteomes" id="UP000077384"/>
    </source>
</evidence>
<evidence type="ECO:0000313" key="2">
    <source>
        <dbReference type="EMBL" id="OBR97428.1"/>
    </source>
</evidence>
<gene>
    <name evidence="2" type="ORF">CLCOS_03670</name>
    <name evidence="1" type="ORF">WX73_02101</name>
</gene>
<dbReference type="Proteomes" id="UP000093694">
    <property type="component" value="Unassembled WGS sequence"/>
</dbReference>
<dbReference type="Proteomes" id="UP000077384">
    <property type="component" value="Unassembled WGS sequence"/>
</dbReference>
<evidence type="ECO:0000313" key="1">
    <source>
        <dbReference type="EMBL" id="OAA90137.1"/>
    </source>
</evidence>
<keyword evidence="4" id="KW-1185">Reference proteome</keyword>
<dbReference type="EMBL" id="LROR01000024">
    <property type="protein sequence ID" value="OBR97428.1"/>
    <property type="molecule type" value="Genomic_DNA"/>
</dbReference>
<comment type="caution">
    <text evidence="1">The sequence shown here is derived from an EMBL/GenBank/DDBJ whole genome shotgun (WGS) entry which is preliminary data.</text>
</comment>
<dbReference type="AlphaFoldDB" id="A0A168R754"/>
<dbReference type="EMBL" id="LITQ01000031">
    <property type="protein sequence ID" value="OAA90137.1"/>
    <property type="molecule type" value="Genomic_DNA"/>
</dbReference>
<accession>A0A168R754</accession>
<dbReference type="PATRIC" id="fig|1705578.3.peg.2360"/>
<name>A0A168R754_9CLOT</name>
<reference evidence="1 3" key="1">
    <citation type="journal article" date="2015" name="Biotechnol. Bioeng.">
        <title>Genome sequence and phenotypic characterization of Caulobacter segnis.</title>
        <authorList>
            <person name="Patel S."/>
            <person name="Fletcher B."/>
            <person name="Scott D.C."/>
            <person name="Ely B."/>
        </authorList>
    </citation>
    <scope>NUCLEOTIDE SEQUENCE [LARGE SCALE GENOMIC DNA]</scope>
    <source>
        <strain evidence="1 3">PS02</strain>
    </source>
</reference>
<dbReference type="RefSeq" id="WP_063602065.1">
    <property type="nucleotide sequence ID" value="NZ_LITQ01000031.1"/>
</dbReference>
<reference evidence="2 4" key="2">
    <citation type="journal article" date="2016" name="Front. Microbiol.">
        <title>Industrial Acetogenic Biocatalysts: A Comparative Metabolic and Genomic Analysis.</title>
        <authorList>
            <person name="Bengelsdorf F."/>
            <person name="Poehlein A."/>
            <person name="Sonja S."/>
            <person name="Erz C."/>
            <person name="Hummel T."/>
            <person name="Hoffmeister S."/>
            <person name="Daniel R."/>
            <person name="Durre P."/>
        </authorList>
    </citation>
    <scope>NUCLEOTIDE SEQUENCE [LARGE SCALE GENOMIC DNA]</scope>
    <source>
        <strain evidence="2 4">PTA-10522</strain>
    </source>
</reference>
<organism evidence="1 3">
    <name type="scientific">Clostridium coskatii</name>
    <dbReference type="NCBI Taxonomy" id="1705578"/>
    <lineage>
        <taxon>Bacteria</taxon>
        <taxon>Bacillati</taxon>
        <taxon>Bacillota</taxon>
        <taxon>Clostridia</taxon>
        <taxon>Eubacteriales</taxon>
        <taxon>Clostridiaceae</taxon>
        <taxon>Clostridium</taxon>
    </lineage>
</organism>
<protein>
    <submittedName>
        <fullName evidence="1">Uncharacterized protein</fullName>
    </submittedName>
</protein>